<comment type="caution">
    <text evidence="3">The sequence shown here is derived from an EMBL/GenBank/DDBJ whole genome shotgun (WGS) entry which is preliminary data.</text>
</comment>
<dbReference type="EMBL" id="JYDI01000001">
    <property type="protein sequence ID" value="KRY61467.1"/>
    <property type="molecule type" value="Genomic_DNA"/>
</dbReference>
<proteinExistence type="predicted"/>
<evidence type="ECO:0000313" key="4">
    <source>
        <dbReference type="Proteomes" id="UP000054653"/>
    </source>
</evidence>
<feature type="transmembrane region" description="Helical" evidence="2">
    <location>
        <begin position="56"/>
        <end position="74"/>
    </location>
</feature>
<keyword evidence="2" id="KW-0812">Transmembrane</keyword>
<evidence type="ECO:0000313" key="3">
    <source>
        <dbReference type="EMBL" id="KRY61467.1"/>
    </source>
</evidence>
<keyword evidence="2" id="KW-1133">Transmembrane helix</keyword>
<gene>
    <name evidence="3" type="ORF">T03_16425</name>
</gene>
<protein>
    <submittedName>
        <fullName evidence="3">Uncharacterized protein</fullName>
    </submittedName>
</protein>
<organism evidence="3 4">
    <name type="scientific">Trichinella britovi</name>
    <name type="common">Parasitic roundworm</name>
    <dbReference type="NCBI Taxonomy" id="45882"/>
    <lineage>
        <taxon>Eukaryota</taxon>
        <taxon>Metazoa</taxon>
        <taxon>Ecdysozoa</taxon>
        <taxon>Nematoda</taxon>
        <taxon>Enoplea</taxon>
        <taxon>Dorylaimia</taxon>
        <taxon>Trichinellida</taxon>
        <taxon>Trichinellidae</taxon>
        <taxon>Trichinella</taxon>
    </lineage>
</organism>
<name>A0A0V1DJF9_TRIBR</name>
<dbReference type="AlphaFoldDB" id="A0A0V1DJF9"/>
<evidence type="ECO:0000256" key="1">
    <source>
        <dbReference type="SAM" id="MobiDB-lite"/>
    </source>
</evidence>
<keyword evidence="2" id="KW-0472">Membrane</keyword>
<dbReference type="Proteomes" id="UP000054653">
    <property type="component" value="Unassembled WGS sequence"/>
</dbReference>
<evidence type="ECO:0000256" key="2">
    <source>
        <dbReference type="SAM" id="Phobius"/>
    </source>
</evidence>
<feature type="compositionally biased region" description="Acidic residues" evidence="1">
    <location>
        <begin position="9"/>
        <end position="20"/>
    </location>
</feature>
<feature type="region of interest" description="Disordered" evidence="1">
    <location>
        <begin position="1"/>
        <end position="23"/>
    </location>
</feature>
<accession>A0A0V1DJF9</accession>
<reference evidence="3 4" key="1">
    <citation type="submission" date="2015-01" db="EMBL/GenBank/DDBJ databases">
        <title>Evolution of Trichinella species and genotypes.</title>
        <authorList>
            <person name="Korhonen P.K."/>
            <person name="Edoardo P."/>
            <person name="Giuseppe L.R."/>
            <person name="Gasser R.B."/>
        </authorList>
    </citation>
    <scope>NUCLEOTIDE SEQUENCE [LARGE SCALE GENOMIC DNA]</scope>
    <source>
        <strain evidence="3">ISS120</strain>
    </source>
</reference>
<dbReference type="OrthoDB" id="5919527at2759"/>
<sequence>MEKKKEEKKEEEEKEEEEEEIGLRWLNPPPLLPSFRSSRSNVQWQRTTTMVCPDVFAIWLSFQQPLLLFLLLLLHAQAGSMLFKADKWNPNSICDQYPSLCRTQQIQSQPWMVQQQQQQQQEQEHWPSLAASNDRIMVRALEPAFKNKLRSILKTPKFNVPMDDQQLGPTFPFSTNFPTLLQSMANIPSPMNPSAGLPIGLPMPMHYPMFIPMARPPLPLNLPLGIPTGPPISAPVPPPMRPPIIPAEMIPIQAAISPTKPISVALPRTTSLDYMMMQLYLSSKLENERRNREKYYAKKFCKECF</sequence>
<keyword evidence="4" id="KW-1185">Reference proteome</keyword>
<dbReference type="OMA" id="NSICDQY"/>